<dbReference type="Proteomes" id="UP001363622">
    <property type="component" value="Unassembled WGS sequence"/>
</dbReference>
<gene>
    <name evidence="2" type="ORF">IWZ03DRAFT_394693</name>
</gene>
<protein>
    <recommendedName>
        <fullName evidence="4">Glycosyltransferase family 8 protein</fullName>
    </recommendedName>
</protein>
<evidence type="ECO:0008006" key="4">
    <source>
        <dbReference type="Google" id="ProtNLM"/>
    </source>
</evidence>
<dbReference type="EMBL" id="JBBPHU010000006">
    <property type="protein sequence ID" value="KAK7516871.1"/>
    <property type="molecule type" value="Genomic_DNA"/>
</dbReference>
<dbReference type="Gene3D" id="3.90.550.10">
    <property type="entry name" value="Spore Coat Polysaccharide Biosynthesis Protein SpsA, Chain A"/>
    <property type="match status" value="1"/>
</dbReference>
<reference evidence="2 3" key="1">
    <citation type="submission" date="2024-04" db="EMBL/GenBank/DDBJ databases">
        <title>Phyllosticta paracitricarpa is synonymous to the EU quarantine fungus P. citricarpa based on phylogenomic analyses.</title>
        <authorList>
            <consortium name="Lawrence Berkeley National Laboratory"/>
            <person name="Van Ingen-Buijs V.A."/>
            <person name="Van Westerhoven A.C."/>
            <person name="Haridas S."/>
            <person name="Skiadas P."/>
            <person name="Martin F."/>
            <person name="Groenewald J.Z."/>
            <person name="Crous P.W."/>
            <person name="Seidl M.F."/>
        </authorList>
    </citation>
    <scope>NUCLEOTIDE SEQUENCE [LARGE SCALE GENOMIC DNA]</scope>
    <source>
        <strain evidence="2 3">CBS 123371</strain>
    </source>
</reference>
<evidence type="ECO:0000256" key="1">
    <source>
        <dbReference type="SAM" id="Phobius"/>
    </source>
</evidence>
<keyword evidence="1" id="KW-0812">Transmembrane</keyword>
<comment type="caution">
    <text evidence="2">The sequence shown here is derived from an EMBL/GenBank/DDBJ whole genome shotgun (WGS) entry which is preliminary data.</text>
</comment>
<organism evidence="2 3">
    <name type="scientific">Phyllosticta citriasiana</name>
    <dbReference type="NCBI Taxonomy" id="595635"/>
    <lineage>
        <taxon>Eukaryota</taxon>
        <taxon>Fungi</taxon>
        <taxon>Dikarya</taxon>
        <taxon>Ascomycota</taxon>
        <taxon>Pezizomycotina</taxon>
        <taxon>Dothideomycetes</taxon>
        <taxon>Dothideomycetes incertae sedis</taxon>
        <taxon>Botryosphaeriales</taxon>
        <taxon>Phyllostictaceae</taxon>
        <taxon>Phyllosticta</taxon>
    </lineage>
</organism>
<keyword evidence="1" id="KW-0472">Membrane</keyword>
<dbReference type="InterPro" id="IPR029044">
    <property type="entry name" value="Nucleotide-diphossugar_trans"/>
</dbReference>
<sequence length="383" mass="43397">MVLLTSGQVSMVISSTIILVFTFLLFLSGYMLQQQTVRGLQEAIKPRLPAPLPATETYDPHARLARRPGFRDAKYDNFLQEAEVQWHKLGYVQLVRNHDEVCTAVMHFADLHRDRSPATRILLFPRNWIDDDEDADPYLVTSRRLLRTAVRRYKVVLRPIGPPKVADDSSFAYSLTSMFSLTDFDRLIYLAPSGVIVDSLALDSLLAFSPQKRLAALPADPSASKISTSFMVLQPSASTFKELSAARAERVPDDEALFQQYFDTHSSLLPPSLELDTTLYYESTELRFLGDPEAFNSTAFFGSTSYVRLTDPELPGPEYDVPYGRMVELRPKKGEARWAWERLYFKFHHRRMEVCGLDLLTPKKAEARQIGDQSGRLAAPIVP</sequence>
<feature type="transmembrane region" description="Helical" evidence="1">
    <location>
        <begin position="12"/>
        <end position="32"/>
    </location>
</feature>
<evidence type="ECO:0000313" key="3">
    <source>
        <dbReference type="Proteomes" id="UP001363622"/>
    </source>
</evidence>
<keyword evidence="1" id="KW-1133">Transmembrane helix</keyword>
<accession>A0ABR1KR78</accession>
<keyword evidence="3" id="KW-1185">Reference proteome</keyword>
<proteinExistence type="predicted"/>
<evidence type="ECO:0000313" key="2">
    <source>
        <dbReference type="EMBL" id="KAK7516871.1"/>
    </source>
</evidence>
<name>A0ABR1KR78_9PEZI</name>